<dbReference type="GO" id="GO:0005524">
    <property type="term" value="F:ATP binding"/>
    <property type="evidence" value="ECO:0007669"/>
    <property type="project" value="UniProtKB-KW"/>
</dbReference>
<protein>
    <submittedName>
        <fullName evidence="9">ABC transporter ATP-binding protein</fullName>
    </submittedName>
</protein>
<evidence type="ECO:0000259" key="8">
    <source>
        <dbReference type="PROSITE" id="PS50893"/>
    </source>
</evidence>
<organism evidence="9 11">
    <name type="scientific">Methylobacterium oxalidis</name>
    <dbReference type="NCBI Taxonomy" id="944322"/>
    <lineage>
        <taxon>Bacteria</taxon>
        <taxon>Pseudomonadati</taxon>
        <taxon>Pseudomonadota</taxon>
        <taxon>Alphaproteobacteria</taxon>
        <taxon>Hyphomicrobiales</taxon>
        <taxon>Methylobacteriaceae</taxon>
        <taxon>Methylobacterium</taxon>
    </lineage>
</organism>
<reference evidence="10" key="4">
    <citation type="submission" date="2023-01" db="EMBL/GenBank/DDBJ databases">
        <title>Draft genome sequence of Methylobacterium oxalidis strain NBRC 107715.</title>
        <authorList>
            <person name="Sun Q."/>
            <person name="Mori K."/>
        </authorList>
    </citation>
    <scope>NUCLEOTIDE SEQUENCE</scope>
    <source>
        <strain evidence="10">NBRC 107715</strain>
    </source>
</reference>
<evidence type="ECO:0000256" key="4">
    <source>
        <dbReference type="ARBA" id="ARBA00022741"/>
    </source>
</evidence>
<dbReference type="OrthoDB" id="9797536at2"/>
<keyword evidence="3" id="KW-1003">Cell membrane</keyword>
<evidence type="ECO:0000256" key="2">
    <source>
        <dbReference type="ARBA" id="ARBA00022448"/>
    </source>
</evidence>
<dbReference type="InterPro" id="IPR003439">
    <property type="entry name" value="ABC_transporter-like_ATP-bd"/>
</dbReference>
<gene>
    <name evidence="10" type="ORF">GCM10007888_32910</name>
    <name evidence="9" type="ORF">MOX02_16210</name>
</gene>
<name>A0A512J107_9HYPH</name>
<dbReference type="PANTHER" id="PTHR42788">
    <property type="entry name" value="TAURINE IMPORT ATP-BINDING PROTEIN-RELATED"/>
    <property type="match status" value="1"/>
</dbReference>
<keyword evidence="5 9" id="KW-0067">ATP-binding</keyword>
<dbReference type="Proteomes" id="UP001156856">
    <property type="component" value="Unassembled WGS sequence"/>
</dbReference>
<dbReference type="PROSITE" id="PS50893">
    <property type="entry name" value="ABC_TRANSPORTER_2"/>
    <property type="match status" value="1"/>
</dbReference>
<sequence length="247" mass="26163">MPTPPLITLEALAYRYGASPVLHRVDLAVKPGERVGILGPSGVGKSTLLQILAGLVAPSAGRVQVEGEIVRGPVPGCTVMFQRPALLPWANVIDNVLLPARLTGRFGRDRTGCTAEARRLLDELGLGERAAAKPHQLSGGQQQRVALARALASAPRILLLDEPFSALDAEMRANLRADVLRLARERGLTLILVTHDLADVEALAERAVVLGGRPARVVADLPLGVDAQAELRRRLGPSQVPSSRAAA</sequence>
<reference evidence="9 11" key="3">
    <citation type="submission" date="2019-07" db="EMBL/GenBank/DDBJ databases">
        <title>Whole genome shotgun sequence of Methylobacterium oxalidis NBRC 107715.</title>
        <authorList>
            <person name="Hosoyama A."/>
            <person name="Uohara A."/>
            <person name="Ohji S."/>
            <person name="Ichikawa N."/>
        </authorList>
    </citation>
    <scope>NUCLEOTIDE SEQUENCE [LARGE SCALE GENOMIC DNA]</scope>
    <source>
        <strain evidence="9 11">NBRC 107715</strain>
    </source>
</reference>
<dbReference type="InterPro" id="IPR050166">
    <property type="entry name" value="ABC_transporter_ATP-bind"/>
</dbReference>
<dbReference type="GO" id="GO:0016887">
    <property type="term" value="F:ATP hydrolysis activity"/>
    <property type="evidence" value="ECO:0007669"/>
    <property type="project" value="InterPro"/>
</dbReference>
<comment type="caution">
    <text evidence="9">The sequence shown here is derived from an EMBL/GenBank/DDBJ whole genome shotgun (WGS) entry which is preliminary data.</text>
</comment>
<dbReference type="EMBL" id="BSPK01000058">
    <property type="protein sequence ID" value="GLS64910.1"/>
    <property type="molecule type" value="Genomic_DNA"/>
</dbReference>
<keyword evidence="2" id="KW-0813">Transport</keyword>
<evidence type="ECO:0000256" key="7">
    <source>
        <dbReference type="ARBA" id="ARBA00023136"/>
    </source>
</evidence>
<evidence type="ECO:0000256" key="5">
    <source>
        <dbReference type="ARBA" id="ARBA00022840"/>
    </source>
</evidence>
<dbReference type="Gene3D" id="3.40.50.300">
    <property type="entry name" value="P-loop containing nucleotide triphosphate hydrolases"/>
    <property type="match status" value="1"/>
</dbReference>
<dbReference type="Pfam" id="PF00005">
    <property type="entry name" value="ABC_tran"/>
    <property type="match status" value="1"/>
</dbReference>
<dbReference type="PANTHER" id="PTHR42788:SF17">
    <property type="entry name" value="ALIPHATIC SULFONATES IMPORT ATP-BINDING PROTEIN SSUB"/>
    <property type="match status" value="1"/>
</dbReference>
<evidence type="ECO:0000256" key="1">
    <source>
        <dbReference type="ARBA" id="ARBA00005417"/>
    </source>
</evidence>
<dbReference type="PROSITE" id="PS00211">
    <property type="entry name" value="ABC_TRANSPORTER_1"/>
    <property type="match status" value="1"/>
</dbReference>
<dbReference type="Proteomes" id="UP000321960">
    <property type="component" value="Unassembled WGS sequence"/>
</dbReference>
<evidence type="ECO:0000313" key="12">
    <source>
        <dbReference type="Proteomes" id="UP001156856"/>
    </source>
</evidence>
<dbReference type="EMBL" id="BJZU01000027">
    <property type="protein sequence ID" value="GEP03583.1"/>
    <property type="molecule type" value="Genomic_DNA"/>
</dbReference>
<keyword evidence="6" id="KW-1278">Translocase</keyword>
<reference evidence="12" key="2">
    <citation type="journal article" date="2019" name="Int. J. Syst. Evol. Microbiol.">
        <title>The Global Catalogue of Microorganisms (GCM) 10K type strain sequencing project: providing services to taxonomists for standard genome sequencing and annotation.</title>
        <authorList>
            <consortium name="The Broad Institute Genomics Platform"/>
            <consortium name="The Broad Institute Genome Sequencing Center for Infectious Disease"/>
            <person name="Wu L."/>
            <person name="Ma J."/>
        </authorList>
    </citation>
    <scope>NUCLEOTIDE SEQUENCE [LARGE SCALE GENOMIC DNA]</scope>
    <source>
        <strain evidence="12">NBRC 107715</strain>
    </source>
</reference>
<keyword evidence="4" id="KW-0547">Nucleotide-binding</keyword>
<evidence type="ECO:0000256" key="3">
    <source>
        <dbReference type="ARBA" id="ARBA00022475"/>
    </source>
</evidence>
<dbReference type="AlphaFoldDB" id="A0A512J107"/>
<keyword evidence="7" id="KW-0472">Membrane</keyword>
<dbReference type="RefSeq" id="WP_147025287.1">
    <property type="nucleotide sequence ID" value="NZ_BJZU01000027.1"/>
</dbReference>
<evidence type="ECO:0000313" key="9">
    <source>
        <dbReference type="EMBL" id="GEP03583.1"/>
    </source>
</evidence>
<evidence type="ECO:0000256" key="6">
    <source>
        <dbReference type="ARBA" id="ARBA00022967"/>
    </source>
</evidence>
<dbReference type="SUPFAM" id="SSF52540">
    <property type="entry name" value="P-loop containing nucleoside triphosphate hydrolases"/>
    <property type="match status" value="1"/>
</dbReference>
<dbReference type="InterPro" id="IPR027417">
    <property type="entry name" value="P-loop_NTPase"/>
</dbReference>
<keyword evidence="12" id="KW-1185">Reference proteome</keyword>
<feature type="domain" description="ABC transporter" evidence="8">
    <location>
        <begin position="7"/>
        <end position="237"/>
    </location>
</feature>
<reference evidence="10" key="1">
    <citation type="journal article" date="2014" name="Int. J. Syst. Evol. Microbiol.">
        <title>Complete genome of a new Firmicutes species belonging to the dominant human colonic microbiota ('Ruminococcus bicirculans') reveals two chromosomes and a selective capacity to utilize plant glucans.</title>
        <authorList>
            <consortium name="NISC Comparative Sequencing Program"/>
            <person name="Wegmann U."/>
            <person name="Louis P."/>
            <person name="Goesmann A."/>
            <person name="Henrissat B."/>
            <person name="Duncan S.H."/>
            <person name="Flint H.J."/>
        </authorList>
    </citation>
    <scope>NUCLEOTIDE SEQUENCE</scope>
    <source>
        <strain evidence="10">NBRC 107715</strain>
    </source>
</reference>
<evidence type="ECO:0000313" key="10">
    <source>
        <dbReference type="EMBL" id="GLS64910.1"/>
    </source>
</evidence>
<accession>A0A512J107</accession>
<proteinExistence type="inferred from homology"/>
<dbReference type="InterPro" id="IPR017871">
    <property type="entry name" value="ABC_transporter-like_CS"/>
</dbReference>
<dbReference type="InterPro" id="IPR003593">
    <property type="entry name" value="AAA+_ATPase"/>
</dbReference>
<evidence type="ECO:0000313" key="11">
    <source>
        <dbReference type="Proteomes" id="UP000321960"/>
    </source>
</evidence>
<comment type="similarity">
    <text evidence="1">Belongs to the ABC transporter superfamily.</text>
</comment>
<dbReference type="SMART" id="SM00382">
    <property type="entry name" value="AAA"/>
    <property type="match status" value="1"/>
</dbReference>